<keyword evidence="1" id="KW-1133">Transmembrane helix</keyword>
<dbReference type="Proteomes" id="UP000178735">
    <property type="component" value="Unassembled WGS sequence"/>
</dbReference>
<evidence type="ECO:0000256" key="1">
    <source>
        <dbReference type="SAM" id="Phobius"/>
    </source>
</evidence>
<evidence type="ECO:0000313" key="2">
    <source>
        <dbReference type="EMBL" id="OGM04270.1"/>
    </source>
</evidence>
<reference evidence="2 3" key="1">
    <citation type="journal article" date="2016" name="Nat. Commun.">
        <title>Thousands of microbial genomes shed light on interconnected biogeochemical processes in an aquifer system.</title>
        <authorList>
            <person name="Anantharaman K."/>
            <person name="Brown C.T."/>
            <person name="Hug L.A."/>
            <person name="Sharon I."/>
            <person name="Castelle C.J."/>
            <person name="Probst A.J."/>
            <person name="Thomas B.C."/>
            <person name="Singh A."/>
            <person name="Wilkins M.J."/>
            <person name="Karaoz U."/>
            <person name="Brodie E.L."/>
            <person name="Williams K.H."/>
            <person name="Hubbard S.S."/>
            <person name="Banfield J.F."/>
        </authorList>
    </citation>
    <scope>NUCLEOTIDE SEQUENCE [LARGE SCALE GENOMIC DNA]</scope>
</reference>
<gene>
    <name evidence="2" type="ORF">A2008_02765</name>
</gene>
<name>A0A1F7WN60_9BACT</name>
<dbReference type="EMBL" id="MGFH01000148">
    <property type="protein sequence ID" value="OGM04270.1"/>
    <property type="molecule type" value="Genomic_DNA"/>
</dbReference>
<accession>A0A1F7WN60</accession>
<keyword evidence="1" id="KW-0812">Transmembrane</keyword>
<feature type="transmembrane region" description="Helical" evidence="1">
    <location>
        <begin position="21"/>
        <end position="40"/>
    </location>
</feature>
<keyword evidence="1" id="KW-0472">Membrane</keyword>
<protein>
    <submittedName>
        <fullName evidence="2">Uncharacterized protein</fullName>
    </submittedName>
</protein>
<comment type="caution">
    <text evidence="2">The sequence shown here is derived from an EMBL/GenBank/DDBJ whole genome shotgun (WGS) entry which is preliminary data.</text>
</comment>
<sequence length="458" mass="50906">MSENPNETESKFKKIKGKLSRYFLIILILSALFFAVTFYFNVRRISDSNSMNIIMTAYNKIPATIIPKNPLFADSDKFVERRKDFIGKADQLNDVIKNIEKHLEGKFEFDEYTKDKIWKDYSKLLKNLEELAAKEPSAAEAFVPDIPGQFFTGGRDLFNYVTLINRVKISALLASIAIGKKDYQTALRIDLALTRIARAVAVAGYDLPTLIGVIIQYEVATIAGKGPAKVYLECDGALFDPHSLNAVKEALKVRTASIPFFFDIRDALRTENAWTTTLLSVMRTENPATMSILDLWYDKPENFFAGVTNTICSVPKGMGAALVKSAGAYYERFADSEKPGMMRWLKIHPHFSGTGFADYSKATANSVKSEAFNRLITLGGLSRVFHLENPGWPDLIKDKEFLAAAGMAAVDPADGKTLRFARAPENAILYYSIGPDGEDNGGDETKDVVLLVKPPAKK</sequence>
<evidence type="ECO:0000313" key="3">
    <source>
        <dbReference type="Proteomes" id="UP000178735"/>
    </source>
</evidence>
<dbReference type="AlphaFoldDB" id="A0A1F7WN60"/>
<organism evidence="2 3">
    <name type="scientific">Candidatus Wallbacteria bacterium GWC2_49_35</name>
    <dbReference type="NCBI Taxonomy" id="1817813"/>
    <lineage>
        <taxon>Bacteria</taxon>
        <taxon>Candidatus Walliibacteriota</taxon>
    </lineage>
</organism>
<proteinExistence type="predicted"/>